<feature type="compositionally biased region" description="Polar residues" evidence="19">
    <location>
        <begin position="165"/>
        <end position="178"/>
    </location>
</feature>
<keyword evidence="12" id="KW-0539">Nucleus</keyword>
<dbReference type="InterPro" id="IPR011989">
    <property type="entry name" value="ARM-like"/>
</dbReference>
<feature type="compositionally biased region" description="Polar residues" evidence="19">
    <location>
        <begin position="84"/>
        <end position="112"/>
    </location>
</feature>
<keyword evidence="7" id="KW-0597">Phosphoprotein</keyword>
<feature type="coiled-coil region" evidence="18">
    <location>
        <begin position="1070"/>
        <end position="1098"/>
    </location>
</feature>
<feature type="compositionally biased region" description="Polar residues" evidence="19">
    <location>
        <begin position="438"/>
        <end position="452"/>
    </location>
</feature>
<keyword evidence="9" id="KW-0498">Mitosis</keyword>
<dbReference type="InterPro" id="IPR016024">
    <property type="entry name" value="ARM-type_fold"/>
</dbReference>
<dbReference type="RefSeq" id="XP_031434730.1">
    <property type="nucleotide sequence ID" value="XM_031578870.2"/>
</dbReference>
<dbReference type="InterPro" id="IPR039874">
    <property type="entry name" value="WAPL"/>
</dbReference>
<dbReference type="GO" id="GO:0005634">
    <property type="term" value="C:nucleus"/>
    <property type="evidence" value="ECO:0007669"/>
    <property type="project" value="UniProtKB-SubCell"/>
</dbReference>
<reference evidence="22" key="1">
    <citation type="submission" date="2025-08" db="UniProtKB">
        <authorList>
            <consortium name="RefSeq"/>
        </authorList>
    </citation>
    <scope>IDENTIFICATION</scope>
</reference>
<comment type="function">
    <text evidence="14">Regulator of sister chromatid cohesion in mitosis which negatively regulates cohesin association with chromatin. Involved in both sister chromatid cohesion during interphase and sister-chromatid resolution during early stages of mitosis. Couples DNA replication to sister chromatid cohesion. Cohesion ensures that chromosome partitioning is accurate in both meiotic and mitotic cells and plays an important role in DNA repair.</text>
</comment>
<gene>
    <name evidence="22" type="primary">wapla</name>
</gene>
<feature type="compositionally biased region" description="Low complexity" evidence="19">
    <location>
        <begin position="986"/>
        <end position="1011"/>
    </location>
</feature>
<evidence type="ECO:0000313" key="21">
    <source>
        <dbReference type="Proteomes" id="UP000515152"/>
    </source>
</evidence>
<comment type="subcellular location">
    <subcellularLocation>
        <location evidence="2">Chromosome</location>
    </subcellularLocation>
    <subcellularLocation>
        <location evidence="3">Cytoplasm</location>
    </subcellularLocation>
    <subcellularLocation>
        <location evidence="1">Nucleus</location>
    </subcellularLocation>
</comment>
<feature type="compositionally biased region" description="Low complexity" evidence="19">
    <location>
        <begin position="113"/>
        <end position="124"/>
    </location>
</feature>
<dbReference type="AlphaFoldDB" id="A0A6P8GIM6"/>
<evidence type="ECO:0000256" key="11">
    <source>
        <dbReference type="ARBA" id="ARBA00023054"/>
    </source>
</evidence>
<evidence type="ECO:0000256" key="8">
    <source>
        <dbReference type="ARBA" id="ARBA00022618"/>
    </source>
</evidence>
<feature type="compositionally biased region" description="Basic and acidic residues" evidence="19">
    <location>
        <begin position="471"/>
        <end position="481"/>
    </location>
</feature>
<dbReference type="GO" id="GO:0051301">
    <property type="term" value="P:cell division"/>
    <property type="evidence" value="ECO:0007669"/>
    <property type="project" value="UniProtKB-KW"/>
</dbReference>
<dbReference type="PANTHER" id="PTHR22100:SF13">
    <property type="entry name" value="WINGS APART-LIKE PROTEIN HOMOLOG"/>
    <property type="match status" value="1"/>
</dbReference>
<evidence type="ECO:0000259" key="20">
    <source>
        <dbReference type="PROSITE" id="PS51271"/>
    </source>
</evidence>
<dbReference type="PANTHER" id="PTHR22100">
    <property type="entry name" value="WINGS APART-LIKE PROTEIN HOMOLOG"/>
    <property type="match status" value="1"/>
</dbReference>
<evidence type="ECO:0000256" key="6">
    <source>
        <dbReference type="ARBA" id="ARBA00022490"/>
    </source>
</evidence>
<keyword evidence="13" id="KW-0131">Cell cycle</keyword>
<evidence type="ECO:0000256" key="5">
    <source>
        <dbReference type="ARBA" id="ARBA00022454"/>
    </source>
</evidence>
<comment type="similarity">
    <text evidence="4">Belongs to the WAPL family.</text>
</comment>
<evidence type="ECO:0000256" key="13">
    <source>
        <dbReference type="ARBA" id="ARBA00023306"/>
    </source>
</evidence>
<organism evidence="21 22">
    <name type="scientific">Clupea harengus</name>
    <name type="common">Atlantic herring</name>
    <dbReference type="NCBI Taxonomy" id="7950"/>
    <lineage>
        <taxon>Eukaryota</taxon>
        <taxon>Metazoa</taxon>
        <taxon>Chordata</taxon>
        <taxon>Craniata</taxon>
        <taxon>Vertebrata</taxon>
        <taxon>Euteleostomi</taxon>
        <taxon>Actinopterygii</taxon>
        <taxon>Neopterygii</taxon>
        <taxon>Teleostei</taxon>
        <taxon>Clupei</taxon>
        <taxon>Clupeiformes</taxon>
        <taxon>Clupeoidei</taxon>
        <taxon>Clupeidae</taxon>
        <taxon>Clupea</taxon>
    </lineage>
</organism>
<dbReference type="GeneID" id="105893441"/>
<dbReference type="Pfam" id="PF07814">
    <property type="entry name" value="WAPL"/>
    <property type="match status" value="1"/>
</dbReference>
<evidence type="ECO:0000256" key="1">
    <source>
        <dbReference type="ARBA" id="ARBA00004123"/>
    </source>
</evidence>
<dbReference type="SUPFAM" id="SSF48371">
    <property type="entry name" value="ARM repeat"/>
    <property type="match status" value="1"/>
</dbReference>
<feature type="compositionally biased region" description="Basic and acidic residues" evidence="19">
    <location>
        <begin position="12"/>
        <end position="25"/>
    </location>
</feature>
<sequence>MTSRFGKTYSRKGGEANSKFDEVFSNKKATLSTKWGETTYKAQLASKRPLVKPELPELTKRPRVEEDDGSDDPFGFDSDDESKTVSTRSASQQGNASGEDQVSTATEQPQAKSSFSRSSPSSESESSKADKPLQTTVNISSWSKSAKTTPQFTSLKPVPKDPSDGWNSEGSQRSSSPGEDSLQGRDDSGESEGPGGGAQEQGDGAAVAAAAAAAAAAPQPEPLNFDPLPLLKSPTNRTYHRPKRHKGDQGEGDEAPPVKDSKSAPAPAPAPAKPSSSGGGGSQQQKTAGRGRVRDYTVLHPSCVSVCNVTIQDGIERSADELTSAAPPTDLGEAGTFRRKTDTAPAKPTRFRPTQSKSKKETKLEFFGFEENEGQEADGEATASGSSSYKIKYFGFDELSESDSDDDEDDASPKKSRKAASAQAAAEGVSYSADSPPMSDSQESQSSTNTDSLDFPDESGGSETQRNRQGKQSDKSKDIGRKIFKKSPAKAVYNARHWNEPDELPPPPPTRTVSAPASLSSSSKDTNSHKDDGLFKAPPPPPKVIKSVTIPTQPYQDIVTALKCRKEHKELYTVVQHVKHFNDVVEFGENQEFTDDFEYLETGLKSGQPLNTRCLSIISLATRCAMPGFRMHLRARGKVATVFKMLNDAPQHPNMALCTASLMYILSRDRLNMDLDRACLELMIRLLEMEQDHTVDDQLTDKEMSKVKEKIRKLCETVHNKHLDLENITTGHLAMETLLSLTSKRPGDWFKEELRLLGGLDHIVDKVKECVLSLSQEEDKEKLVASLWGAERCLRVLESVTVHNPENQAYLIAYKDSQLIVSAARGLRYCEDMIQRYSREVNSSIAASGSALPHCSHSNVGKAVEDCMRAVIGVLLNLTHDNEWGSTKAGEQEQMLVTALNCVLRVPRYLPQEQRFDIRVLGLGLLINLVEYSSRNRHCLIEMEMELELGLELGLGLGLGLETVAVTEGEADKEKQGEETTKTEEQPPSEAQPPSQEQTPSQAQTPSQEQTPSEKRPASGALAALVHLFLERERAAILAEAQTDDIISEPPKPLDQSGEWKETSGEIQWVAAENHVANDKQEEKKEEEDEELDFNKALQHAGKHMEDSIVASYTALLLGCLCQGSPTNVTTVRENLPKGDFSIMTEMLKKFLNFMNLTCAVGTTGQKSISRVIDYLEHC</sequence>
<feature type="compositionally biased region" description="Polar residues" evidence="19">
    <location>
        <begin position="133"/>
        <end position="154"/>
    </location>
</feature>
<feature type="compositionally biased region" description="Low complexity" evidence="19">
    <location>
        <begin position="200"/>
        <end position="218"/>
    </location>
</feature>
<evidence type="ECO:0000256" key="9">
    <source>
        <dbReference type="ARBA" id="ARBA00022776"/>
    </source>
</evidence>
<dbReference type="FunFam" id="1.25.10.10:FF:000085">
    <property type="entry name" value="Wings apart-like protein homolog"/>
    <property type="match status" value="1"/>
</dbReference>
<dbReference type="OrthoDB" id="78088at2759"/>
<keyword evidence="6" id="KW-0963">Cytoplasm</keyword>
<feature type="region of interest" description="Disordered" evidence="19">
    <location>
        <begin position="397"/>
        <end position="486"/>
    </location>
</feature>
<keyword evidence="8" id="KW-0132">Cell division</keyword>
<feature type="region of interest" description="Disordered" evidence="19">
    <location>
        <begin position="1"/>
        <end position="294"/>
    </location>
</feature>
<feature type="region of interest" description="Disordered" evidence="19">
    <location>
        <begin position="968"/>
        <end position="1018"/>
    </location>
</feature>
<dbReference type="CTD" id="553345"/>
<dbReference type="GO" id="GO:0005694">
    <property type="term" value="C:chromosome"/>
    <property type="evidence" value="ECO:0007669"/>
    <property type="project" value="UniProtKB-SubCell"/>
</dbReference>
<evidence type="ECO:0000256" key="18">
    <source>
        <dbReference type="SAM" id="Coils"/>
    </source>
</evidence>
<evidence type="ECO:0000256" key="16">
    <source>
        <dbReference type="ARBA" id="ARBA00069316"/>
    </source>
</evidence>
<evidence type="ECO:0000256" key="4">
    <source>
        <dbReference type="ARBA" id="ARBA00006854"/>
    </source>
</evidence>
<feature type="compositionally biased region" description="Polar residues" evidence="19">
    <location>
        <begin position="27"/>
        <end position="36"/>
    </location>
</feature>
<evidence type="ECO:0000256" key="19">
    <source>
        <dbReference type="SAM" id="MobiDB-lite"/>
    </source>
</evidence>
<dbReference type="Proteomes" id="UP000515152">
    <property type="component" value="Chromosome 13"/>
</dbReference>
<keyword evidence="10" id="KW-0007">Acetylation</keyword>
<feature type="domain" description="WAPL" evidence="20">
    <location>
        <begin position="565"/>
        <end position="1158"/>
    </location>
</feature>
<feature type="compositionally biased region" description="Basic and acidic residues" evidence="19">
    <location>
        <begin position="970"/>
        <end position="985"/>
    </location>
</feature>
<feature type="compositionally biased region" description="Acidic residues" evidence="19">
    <location>
        <begin position="398"/>
        <end position="410"/>
    </location>
</feature>
<evidence type="ECO:0000256" key="2">
    <source>
        <dbReference type="ARBA" id="ARBA00004286"/>
    </source>
</evidence>
<evidence type="ECO:0000256" key="10">
    <source>
        <dbReference type="ARBA" id="ARBA00022990"/>
    </source>
</evidence>
<protein>
    <recommendedName>
        <fullName evidence="16">Wings apart-like protein homolog</fullName>
    </recommendedName>
    <alternativeName>
        <fullName evidence="17">WAPL cohesin release factor</fullName>
    </alternativeName>
</protein>
<dbReference type="Gene3D" id="1.25.10.10">
    <property type="entry name" value="Leucine-rich Repeat Variant"/>
    <property type="match status" value="2"/>
</dbReference>
<accession>A0A6P8GIM6</accession>
<dbReference type="KEGG" id="char:105893441"/>
<evidence type="ECO:0000256" key="17">
    <source>
        <dbReference type="ARBA" id="ARBA00080613"/>
    </source>
</evidence>
<evidence type="ECO:0000256" key="3">
    <source>
        <dbReference type="ARBA" id="ARBA00004496"/>
    </source>
</evidence>
<name>A0A6P8GIM6_CLUHA</name>
<keyword evidence="21" id="KW-1185">Reference proteome</keyword>
<proteinExistence type="inferred from homology"/>
<dbReference type="InterPro" id="IPR012502">
    <property type="entry name" value="WAPL_dom"/>
</dbReference>
<dbReference type="InterPro" id="IPR022771">
    <property type="entry name" value="WAPL_C"/>
</dbReference>
<evidence type="ECO:0000256" key="14">
    <source>
        <dbReference type="ARBA" id="ARBA00054706"/>
    </source>
</evidence>
<feature type="region of interest" description="Disordered" evidence="19">
    <location>
        <begin position="498"/>
        <end position="542"/>
    </location>
</feature>
<evidence type="ECO:0000256" key="7">
    <source>
        <dbReference type="ARBA" id="ARBA00022553"/>
    </source>
</evidence>
<feature type="compositionally biased region" description="Basic and acidic residues" evidence="19">
    <location>
        <begin position="54"/>
        <end position="64"/>
    </location>
</feature>
<evidence type="ECO:0000313" key="22">
    <source>
        <dbReference type="RefSeq" id="XP_031434730.1"/>
    </source>
</evidence>
<dbReference type="PROSITE" id="PS51271">
    <property type="entry name" value="WAPL"/>
    <property type="match status" value="1"/>
</dbReference>
<evidence type="ECO:0000256" key="15">
    <source>
        <dbReference type="ARBA" id="ARBA00064348"/>
    </source>
</evidence>
<dbReference type="GO" id="GO:0005737">
    <property type="term" value="C:cytoplasm"/>
    <property type="evidence" value="ECO:0007669"/>
    <property type="project" value="UniProtKB-SubCell"/>
</dbReference>
<evidence type="ECO:0000256" key="12">
    <source>
        <dbReference type="ARBA" id="ARBA00023242"/>
    </source>
</evidence>
<feature type="compositionally biased region" description="Low complexity" evidence="19">
    <location>
        <begin position="514"/>
        <end position="523"/>
    </location>
</feature>
<comment type="subunit">
    <text evidence="15">Interacts with the cohesin complex throughout the cell cycle; interacts with both chromatin-bound and soluble pools of the complex. Interacts with RAD21; the interaction is direct. Interacts with PDS5A; the interaction is direct, cohesin-dependent and competitive with CDCA5/SORORIN. Interacts (via FGF motifs) with PDS5B; the interaction is direct. Interacts with a SMC1 protein (SMC1A or SMC1B) and SMC3.</text>
</comment>
<feature type="region of interest" description="Disordered" evidence="19">
    <location>
        <begin position="318"/>
        <end position="362"/>
    </location>
</feature>
<keyword evidence="11 18" id="KW-0175">Coiled coil</keyword>
<keyword evidence="5" id="KW-0158">Chromosome</keyword>